<reference evidence="1" key="1">
    <citation type="journal article" date="2013" name="Environ. Microbiol.">
        <title>Microbiota from the distal guts of lean and obese adolescents exhibit partial functional redundancy besides clear differences in community structure.</title>
        <authorList>
            <person name="Ferrer M."/>
            <person name="Ruiz A."/>
            <person name="Lanza F."/>
            <person name="Haange S.B."/>
            <person name="Oberbach A."/>
            <person name="Till H."/>
            <person name="Bargiela R."/>
            <person name="Campoy C."/>
            <person name="Segura M.T."/>
            <person name="Richter M."/>
            <person name="von Bergen M."/>
            <person name="Seifert J."/>
            <person name="Suarez A."/>
        </authorList>
    </citation>
    <scope>NUCLEOTIDE SEQUENCE</scope>
</reference>
<dbReference type="Pfam" id="PF07610">
    <property type="entry name" value="DUF1573"/>
    <property type="match status" value="1"/>
</dbReference>
<dbReference type="EMBL" id="AJWY01011159">
    <property type="protein sequence ID" value="EKC53520.1"/>
    <property type="molecule type" value="Genomic_DNA"/>
</dbReference>
<dbReference type="Gene3D" id="2.60.40.10">
    <property type="entry name" value="Immunoglobulins"/>
    <property type="match status" value="1"/>
</dbReference>
<accession>K1SIC7</accession>
<dbReference type="PANTHER" id="PTHR37833">
    <property type="entry name" value="LIPOPROTEIN-RELATED"/>
    <property type="match status" value="1"/>
</dbReference>
<sequence length="282" mass="31349">MRLKTLILLIICIFGSNILTAQAQLSFDPSEYDFGTIRETDGPVSHTFTGKNDSDRPLVILDVVTTCGCTVPEFSKQPILPGAETRITVTYDPTNRPGVFDRELWVYSSERKRIATLTIRGNVTPRPKSIEEQYPVDAGGGLRLSSTLCAFTYIYPGKRMQSAIGYANTSQREIRLELRPEITSGLLSVDYPQTIAPGARGQINLGYLIPADRPRYGTLRDAMQVFVDDRSRDVRIVTHGIGADNPAEMPEGRAPRCEVSENILKFGPVKHSAPEQRMRFAL</sequence>
<dbReference type="AlphaFoldDB" id="K1SIC7"/>
<dbReference type="InterPro" id="IPR013783">
    <property type="entry name" value="Ig-like_fold"/>
</dbReference>
<dbReference type="InterPro" id="IPR011467">
    <property type="entry name" value="DUF1573"/>
</dbReference>
<name>K1SIC7_9ZZZZ</name>
<feature type="non-terminal residue" evidence="1">
    <location>
        <position position="282"/>
    </location>
</feature>
<organism evidence="1">
    <name type="scientific">human gut metagenome</name>
    <dbReference type="NCBI Taxonomy" id="408170"/>
    <lineage>
        <taxon>unclassified sequences</taxon>
        <taxon>metagenomes</taxon>
        <taxon>organismal metagenomes</taxon>
    </lineage>
</organism>
<evidence type="ECO:0000313" key="1">
    <source>
        <dbReference type="EMBL" id="EKC53520.1"/>
    </source>
</evidence>
<gene>
    <name evidence="1" type="ORF">LEA_16329</name>
</gene>
<dbReference type="PANTHER" id="PTHR37833:SF1">
    <property type="entry name" value="SIGNAL PEPTIDE PROTEIN"/>
    <property type="match status" value="1"/>
</dbReference>
<protein>
    <submittedName>
        <fullName evidence="1">Secreted protein containing DUF1573</fullName>
    </submittedName>
</protein>
<comment type="caution">
    <text evidence="1">The sequence shown here is derived from an EMBL/GenBank/DDBJ whole genome shotgun (WGS) entry which is preliminary data.</text>
</comment>
<proteinExistence type="predicted"/>